<dbReference type="Proteomes" id="UP000255508">
    <property type="component" value="Unassembled WGS sequence"/>
</dbReference>
<dbReference type="EMBL" id="QFXD01000262">
    <property type="protein sequence ID" value="RDH88003.1"/>
    <property type="molecule type" value="Genomic_DNA"/>
</dbReference>
<sequence>MVNYGNAAVNGMSLYDIAVDTKDYLVWSQGDANSCVRNGWRYWEHSAGPDNSANQWPALALAEAATRWGIDANPVAKAQQDGWLSASQYPGTTGHGGGFCYTYCGSANYARTAAGVIDHQWVGTPIGDSRVQRALDYLERNFFTTASDGNTRNFYAMYGFYKAMKLYGTSD</sequence>
<evidence type="ECO:0000313" key="2">
    <source>
        <dbReference type="Proteomes" id="UP000255508"/>
    </source>
</evidence>
<dbReference type="AlphaFoldDB" id="A0A370DSB2"/>
<reference evidence="1 2" key="1">
    <citation type="journal article" date="2018" name="ISME J.">
        <title>Endosymbiont genomes yield clues of tubeworm success.</title>
        <authorList>
            <person name="Li Y."/>
            <person name="Liles M.R."/>
            <person name="Halanych K.M."/>
        </authorList>
    </citation>
    <scope>NUCLEOTIDE SEQUENCE [LARGE SCALE GENOMIC DNA]</scope>
    <source>
        <strain evidence="1">A1422</strain>
    </source>
</reference>
<gene>
    <name evidence="1" type="ORF">DIZ79_15160</name>
</gene>
<accession>A0A370DSB2</accession>
<protein>
    <submittedName>
        <fullName evidence="1">Uncharacterized protein</fullName>
    </submittedName>
</protein>
<evidence type="ECO:0000313" key="1">
    <source>
        <dbReference type="EMBL" id="RDH88003.1"/>
    </source>
</evidence>
<name>A0A370DSB2_9GAMM</name>
<proteinExistence type="predicted"/>
<comment type="caution">
    <text evidence="1">The sequence shown here is derived from an EMBL/GenBank/DDBJ whole genome shotgun (WGS) entry which is preliminary data.</text>
</comment>
<organism evidence="1 2">
    <name type="scientific">endosymbiont of Lamellibrachia luymesi</name>
    <dbReference type="NCBI Taxonomy" id="2200907"/>
    <lineage>
        <taxon>Bacteria</taxon>
        <taxon>Pseudomonadati</taxon>
        <taxon>Pseudomonadota</taxon>
        <taxon>Gammaproteobacteria</taxon>
        <taxon>sulfur-oxidizing symbionts</taxon>
    </lineage>
</organism>